<proteinExistence type="predicted"/>
<dbReference type="Proteomes" id="UP000198598">
    <property type="component" value="Unassembled WGS sequence"/>
</dbReference>
<dbReference type="EMBL" id="FOLQ01000007">
    <property type="protein sequence ID" value="SFD81284.1"/>
    <property type="molecule type" value="Genomic_DNA"/>
</dbReference>
<keyword evidence="2" id="KW-1185">Reference proteome</keyword>
<dbReference type="STRING" id="662367.SAMN05216167_107147"/>
<organism evidence="1 2">
    <name type="scientific">Spirosoma endophyticum</name>
    <dbReference type="NCBI Taxonomy" id="662367"/>
    <lineage>
        <taxon>Bacteria</taxon>
        <taxon>Pseudomonadati</taxon>
        <taxon>Bacteroidota</taxon>
        <taxon>Cytophagia</taxon>
        <taxon>Cytophagales</taxon>
        <taxon>Cytophagaceae</taxon>
        <taxon>Spirosoma</taxon>
    </lineage>
</organism>
<evidence type="ECO:0000313" key="1">
    <source>
        <dbReference type="EMBL" id="SFD81284.1"/>
    </source>
</evidence>
<protein>
    <submittedName>
        <fullName evidence="1">Uncharacterized protein</fullName>
    </submittedName>
</protein>
<name>A0A1I1VEC3_9BACT</name>
<gene>
    <name evidence="1" type="ORF">SAMN05216167_107147</name>
</gene>
<accession>A0A1I1VEC3</accession>
<sequence>MERLLLIHVQETGIMKNGSKLIFALCCSAVSTIGFGQHPFNNCSAAFLNNKMVVNEYSTQGKCILPLSAI</sequence>
<reference evidence="1 2" key="1">
    <citation type="submission" date="2016-10" db="EMBL/GenBank/DDBJ databases">
        <authorList>
            <person name="de Groot N.N."/>
        </authorList>
    </citation>
    <scope>NUCLEOTIDE SEQUENCE [LARGE SCALE GENOMIC DNA]</scope>
    <source>
        <strain evidence="1 2">DSM 26130</strain>
    </source>
</reference>
<evidence type="ECO:0000313" key="2">
    <source>
        <dbReference type="Proteomes" id="UP000198598"/>
    </source>
</evidence>
<dbReference type="AlphaFoldDB" id="A0A1I1VEC3"/>